<dbReference type="KEGG" id="ovi:T265_06053"/>
<dbReference type="AlphaFoldDB" id="A0A074ZTR3"/>
<sequence length="298" mass="34163">MDNFVIMKQGPVHNANELLDTTLTWMIDEAYLNLSGMVASVKRFKIRSGVIVAENPSTAHDRFRHSSASSGRCSPRVSVNLMFYLFYCAYLMSPKNCETGLLGSIPQFSVHVKTTTKGAQGILTPKTKSRTLVQRIILYICIYLWWRQTSGYSDAFWMRHQQPAFGQYWAMIGCWVGTFDQLDLSLMLDRQASRLFANLVRPIQIIRSRQHLTRNFVQLTRGFCGSQKSDFIAPDVVLESRPATQNCSLLFLWEAFVEVPDTELRVTRRLDNPEYQKEELGSKFYGTIYKGLVRPMGK</sequence>
<dbReference type="Proteomes" id="UP000054324">
    <property type="component" value="Unassembled WGS sequence"/>
</dbReference>
<reference evidence="1 2" key="1">
    <citation type="submission" date="2013-11" db="EMBL/GenBank/DDBJ databases">
        <title>Opisthorchis viverrini - life in the bile duct.</title>
        <authorList>
            <person name="Young N.D."/>
            <person name="Nagarajan N."/>
            <person name="Lin S.J."/>
            <person name="Korhonen P.K."/>
            <person name="Jex A.R."/>
            <person name="Hall R.S."/>
            <person name="Safavi-Hemami H."/>
            <person name="Kaewkong W."/>
            <person name="Bertrand D."/>
            <person name="Gao S."/>
            <person name="Seet Q."/>
            <person name="Wongkham S."/>
            <person name="Teh B.T."/>
            <person name="Wongkham C."/>
            <person name="Intapan P.M."/>
            <person name="Maleewong W."/>
            <person name="Yang X."/>
            <person name="Hu M."/>
            <person name="Wang Z."/>
            <person name="Hofmann A."/>
            <person name="Sternberg P.W."/>
            <person name="Tan P."/>
            <person name="Wang J."/>
            <person name="Gasser R.B."/>
        </authorList>
    </citation>
    <scope>NUCLEOTIDE SEQUENCE [LARGE SCALE GENOMIC DNA]</scope>
</reference>
<protein>
    <submittedName>
        <fullName evidence="1">Uncharacterized protein</fullName>
    </submittedName>
</protein>
<dbReference type="GeneID" id="20320235"/>
<name>A0A074ZTR3_OPIVI</name>
<organism evidence="1 2">
    <name type="scientific">Opisthorchis viverrini</name>
    <name type="common">Southeast Asian liver fluke</name>
    <dbReference type="NCBI Taxonomy" id="6198"/>
    <lineage>
        <taxon>Eukaryota</taxon>
        <taxon>Metazoa</taxon>
        <taxon>Spiralia</taxon>
        <taxon>Lophotrochozoa</taxon>
        <taxon>Platyhelminthes</taxon>
        <taxon>Trematoda</taxon>
        <taxon>Digenea</taxon>
        <taxon>Opisthorchiida</taxon>
        <taxon>Opisthorchiata</taxon>
        <taxon>Opisthorchiidae</taxon>
        <taxon>Opisthorchis</taxon>
    </lineage>
</organism>
<dbReference type="CTD" id="20320235"/>
<evidence type="ECO:0000313" key="2">
    <source>
        <dbReference type="Proteomes" id="UP000054324"/>
    </source>
</evidence>
<dbReference type="RefSeq" id="XP_009169487.1">
    <property type="nucleotide sequence ID" value="XM_009171223.1"/>
</dbReference>
<accession>A0A074ZTR3</accession>
<evidence type="ECO:0000313" key="1">
    <source>
        <dbReference type="EMBL" id="KER26770.1"/>
    </source>
</evidence>
<keyword evidence="2" id="KW-1185">Reference proteome</keyword>
<dbReference type="EMBL" id="KL596739">
    <property type="protein sequence ID" value="KER26770.1"/>
    <property type="molecule type" value="Genomic_DNA"/>
</dbReference>
<gene>
    <name evidence="1" type="ORF">T265_06053</name>
</gene>
<proteinExistence type="predicted"/>